<feature type="non-terminal residue" evidence="1">
    <location>
        <position position="1"/>
    </location>
</feature>
<keyword evidence="2" id="KW-1185">Reference proteome</keyword>
<evidence type="ECO:0000313" key="2">
    <source>
        <dbReference type="Proteomes" id="UP001142489"/>
    </source>
</evidence>
<proteinExistence type="predicted"/>
<reference evidence="1" key="1">
    <citation type="journal article" date="2023" name="DNA Res.">
        <title>Chromosome-level genome assembly of Phrynocephalus forsythii using third-generation DNA sequencing and Hi-C analysis.</title>
        <authorList>
            <person name="Qi Y."/>
            <person name="Zhao W."/>
            <person name="Zhao Y."/>
            <person name="Niu C."/>
            <person name="Cao S."/>
            <person name="Zhang Y."/>
        </authorList>
    </citation>
    <scope>NUCLEOTIDE SEQUENCE</scope>
    <source>
        <tissue evidence="1">Muscle</tissue>
    </source>
</reference>
<comment type="caution">
    <text evidence="1">The sequence shown here is derived from an EMBL/GenBank/DDBJ whole genome shotgun (WGS) entry which is preliminary data.</text>
</comment>
<name>A0A9Q0Y0U8_9SAUR</name>
<gene>
    <name evidence="1" type="ORF">JRQ81_012945</name>
</gene>
<evidence type="ECO:0000313" key="1">
    <source>
        <dbReference type="EMBL" id="KAJ7335004.1"/>
    </source>
</evidence>
<sequence>KIRRQQWCGKEYSQAKKNLSGLSMDDRLKEIYMSATVENLAQLRTAGLSSCLWPFLHL</sequence>
<dbReference type="EMBL" id="JAPFRF010000004">
    <property type="protein sequence ID" value="KAJ7335004.1"/>
    <property type="molecule type" value="Genomic_DNA"/>
</dbReference>
<dbReference type="Proteomes" id="UP001142489">
    <property type="component" value="Unassembled WGS sequence"/>
</dbReference>
<organism evidence="1 2">
    <name type="scientific">Phrynocephalus forsythii</name>
    <dbReference type="NCBI Taxonomy" id="171643"/>
    <lineage>
        <taxon>Eukaryota</taxon>
        <taxon>Metazoa</taxon>
        <taxon>Chordata</taxon>
        <taxon>Craniata</taxon>
        <taxon>Vertebrata</taxon>
        <taxon>Euteleostomi</taxon>
        <taxon>Lepidosauria</taxon>
        <taxon>Squamata</taxon>
        <taxon>Bifurcata</taxon>
        <taxon>Unidentata</taxon>
        <taxon>Episquamata</taxon>
        <taxon>Toxicofera</taxon>
        <taxon>Iguania</taxon>
        <taxon>Acrodonta</taxon>
        <taxon>Agamidae</taxon>
        <taxon>Agaminae</taxon>
        <taxon>Phrynocephalus</taxon>
    </lineage>
</organism>
<protein>
    <submittedName>
        <fullName evidence="1">Uncharacterized protein</fullName>
    </submittedName>
</protein>
<dbReference type="AlphaFoldDB" id="A0A9Q0Y0U8"/>
<accession>A0A9Q0Y0U8</accession>